<organism evidence="1 2">
    <name type="scientific">Eleginops maclovinus</name>
    <name type="common">Patagonian blennie</name>
    <name type="synonym">Eleginus maclovinus</name>
    <dbReference type="NCBI Taxonomy" id="56733"/>
    <lineage>
        <taxon>Eukaryota</taxon>
        <taxon>Metazoa</taxon>
        <taxon>Chordata</taxon>
        <taxon>Craniata</taxon>
        <taxon>Vertebrata</taxon>
        <taxon>Euteleostomi</taxon>
        <taxon>Actinopterygii</taxon>
        <taxon>Neopterygii</taxon>
        <taxon>Teleostei</taxon>
        <taxon>Neoteleostei</taxon>
        <taxon>Acanthomorphata</taxon>
        <taxon>Eupercaria</taxon>
        <taxon>Perciformes</taxon>
        <taxon>Notothenioidei</taxon>
        <taxon>Eleginopidae</taxon>
        <taxon>Eleginops</taxon>
    </lineage>
</organism>
<name>A0AAN7X515_ELEMC</name>
<evidence type="ECO:0000313" key="1">
    <source>
        <dbReference type="EMBL" id="KAK5857791.1"/>
    </source>
</evidence>
<keyword evidence="2" id="KW-1185">Reference proteome</keyword>
<gene>
    <name evidence="1" type="ORF">PBY51_011011</name>
</gene>
<proteinExistence type="predicted"/>
<comment type="caution">
    <text evidence="1">The sequence shown here is derived from an EMBL/GenBank/DDBJ whole genome shotgun (WGS) entry which is preliminary data.</text>
</comment>
<dbReference type="AlphaFoldDB" id="A0AAN7X515"/>
<reference evidence="1 2" key="2">
    <citation type="journal article" date="2023" name="Mol. Biol. Evol.">
        <title>Genomics of Secondarily Temperate Adaptation in the Only Non-Antarctic Icefish.</title>
        <authorList>
            <person name="Rivera-Colon A.G."/>
            <person name="Rayamajhi N."/>
            <person name="Minhas B.F."/>
            <person name="Madrigal G."/>
            <person name="Bilyk K.T."/>
            <person name="Yoon V."/>
            <person name="Hune M."/>
            <person name="Gregory S."/>
            <person name="Cheng C.H.C."/>
            <person name="Catchen J.M."/>
        </authorList>
    </citation>
    <scope>NUCLEOTIDE SEQUENCE [LARGE SCALE GENOMIC DNA]</scope>
    <source>
        <strain evidence="1">JMC-PN-2008</strain>
    </source>
</reference>
<accession>A0AAN7X515</accession>
<dbReference type="EMBL" id="JAUZQC010000016">
    <property type="protein sequence ID" value="KAK5857791.1"/>
    <property type="molecule type" value="Genomic_DNA"/>
</dbReference>
<evidence type="ECO:0000313" key="2">
    <source>
        <dbReference type="Proteomes" id="UP001346869"/>
    </source>
</evidence>
<sequence>MTPSCWSLGEMSPDLSQSFLPKCERVEGEKHGLAVQTEETLQYLSSALASERRDSSIPGIRTLYLAL</sequence>
<protein>
    <submittedName>
        <fullName evidence="1">Uncharacterized protein</fullName>
    </submittedName>
</protein>
<dbReference type="Proteomes" id="UP001346869">
    <property type="component" value="Unassembled WGS sequence"/>
</dbReference>
<reference evidence="1 2" key="1">
    <citation type="journal article" date="2023" name="Genes (Basel)">
        <title>Chromosome-Level Genome Assembly and Circadian Gene Repertoire of the Patagonia Blennie Eleginops maclovinus-The Closest Ancestral Proxy of Antarctic Cryonotothenioids.</title>
        <authorList>
            <person name="Cheng C.C."/>
            <person name="Rivera-Colon A.G."/>
            <person name="Minhas B.F."/>
            <person name="Wilson L."/>
            <person name="Rayamajhi N."/>
            <person name="Vargas-Chacoff L."/>
            <person name="Catchen J.M."/>
        </authorList>
    </citation>
    <scope>NUCLEOTIDE SEQUENCE [LARGE SCALE GENOMIC DNA]</scope>
    <source>
        <strain evidence="1">JMC-PN-2008</strain>
    </source>
</reference>